<reference evidence="2 3" key="1">
    <citation type="submission" date="2013-12" db="EMBL/GenBank/DDBJ databases">
        <title>The Genome Sequence of Candida albicans P78048.</title>
        <authorList>
            <consortium name="The Broad Institute Genome Sequencing Platform"/>
            <consortium name="The Broad Institute Genome Sequencing Center for Infectious Disease"/>
            <person name="Cuomo C."/>
            <person name="Bennett R."/>
            <person name="Hirakawa M."/>
            <person name="Noverr M."/>
            <person name="Mitchell A."/>
            <person name="Young S.K."/>
            <person name="Zeng Q."/>
            <person name="Gargeya S."/>
            <person name="Fitzgerald M."/>
            <person name="Abouelleil A."/>
            <person name="Alvarado L."/>
            <person name="Berlin A.M."/>
            <person name="Chapman S.B."/>
            <person name="Dewar J."/>
            <person name="Goldberg J."/>
            <person name="Griggs A."/>
            <person name="Gujja S."/>
            <person name="Hansen M."/>
            <person name="Howarth C."/>
            <person name="Imamovic A."/>
            <person name="Larimer J."/>
            <person name="McCowan C."/>
            <person name="Murphy C."/>
            <person name="Pearson M."/>
            <person name="Priest M."/>
            <person name="Roberts A."/>
            <person name="Saif S."/>
            <person name="Shea T."/>
            <person name="Sykes S."/>
            <person name="Wortman J."/>
            <person name="Nusbaum C."/>
            <person name="Birren B."/>
        </authorList>
    </citation>
    <scope>NUCLEOTIDE SEQUENCE [LARGE SCALE GENOMIC DNA]</scope>
    <source>
        <strain evidence="2 3">P78048</strain>
    </source>
</reference>
<gene>
    <name evidence="2" type="ORF">MG3_03758</name>
</gene>
<comment type="caution">
    <text evidence="2">The sequence shown here is derived from an EMBL/GenBank/DDBJ whole genome shotgun (WGS) entry which is preliminary data.</text>
</comment>
<dbReference type="Proteomes" id="UP000030161">
    <property type="component" value="Unassembled WGS sequence"/>
</dbReference>
<dbReference type="AlphaFoldDB" id="A0AB34PQS6"/>
<feature type="domain" description="F-box" evidence="1">
    <location>
        <begin position="64"/>
        <end position="118"/>
    </location>
</feature>
<dbReference type="CDD" id="cd09917">
    <property type="entry name" value="F-box_SF"/>
    <property type="match status" value="1"/>
</dbReference>
<dbReference type="SUPFAM" id="SSF81383">
    <property type="entry name" value="F-box domain"/>
    <property type="match status" value="1"/>
</dbReference>
<organism evidence="2 3">
    <name type="scientific">Candida albicans P78048</name>
    <dbReference type="NCBI Taxonomy" id="1094989"/>
    <lineage>
        <taxon>Eukaryota</taxon>
        <taxon>Fungi</taxon>
        <taxon>Dikarya</taxon>
        <taxon>Ascomycota</taxon>
        <taxon>Saccharomycotina</taxon>
        <taxon>Pichiomycetes</taxon>
        <taxon>Debaryomycetaceae</taxon>
        <taxon>Candida/Lodderomyces clade</taxon>
        <taxon>Candida</taxon>
    </lineage>
</organism>
<dbReference type="InterPro" id="IPR001810">
    <property type="entry name" value="F-box_dom"/>
</dbReference>
<dbReference type="PROSITE" id="PS50181">
    <property type="entry name" value="FBOX"/>
    <property type="match status" value="1"/>
</dbReference>
<protein>
    <recommendedName>
        <fullName evidence="1">F-box domain-containing protein</fullName>
    </recommendedName>
</protein>
<dbReference type="SMART" id="SM00256">
    <property type="entry name" value="FBOX"/>
    <property type="match status" value="1"/>
</dbReference>
<sequence>MGRKRKNSNVNGLIKSSLRINRILEKKGVIINHSTGTVTKNGVPYNYWHGSSKIQPPKNWNEPTKGILTLPEEIISIILDHVNQIDIVHFALTHRSFREICKRKLMENIHVDSSFLVLKNFYIPVCINYTFVNSNSFKKLIRGNDSNLRYIKNIFFEELNSKIFLIMKSERIKQLKCSINFGELNIGDYDYESVPWLSEYQLETKPTKLILSDGMNLELRNCPLNTIKELNLYCLDSTKTQTRLSFIESMPNLEKLILINPPPIFNYQSQWIFWIYNLTMILIEEPISFVISI</sequence>
<dbReference type="InterPro" id="IPR036047">
    <property type="entry name" value="F-box-like_dom_sf"/>
</dbReference>
<name>A0AB34PQS6_CANAX</name>
<proteinExistence type="predicted"/>
<dbReference type="Pfam" id="PF00646">
    <property type="entry name" value="F-box"/>
    <property type="match status" value="1"/>
</dbReference>
<accession>A0AB34PQS6</accession>
<evidence type="ECO:0000313" key="3">
    <source>
        <dbReference type="Proteomes" id="UP000030161"/>
    </source>
</evidence>
<evidence type="ECO:0000313" key="2">
    <source>
        <dbReference type="EMBL" id="KGR09002.1"/>
    </source>
</evidence>
<dbReference type="EMBL" id="AJIX01000027">
    <property type="protein sequence ID" value="KGR09002.1"/>
    <property type="molecule type" value="Genomic_DNA"/>
</dbReference>
<evidence type="ECO:0000259" key="1">
    <source>
        <dbReference type="PROSITE" id="PS50181"/>
    </source>
</evidence>